<dbReference type="AlphaFoldDB" id="A0A5P1FLF6"/>
<sequence length="609" mass="68262">MSSLPSPRLAAHATSGASASSDPNANVDGIAARRKHLLRSATYATPQDAATYDYTAMKSLNEAKYGFWGVLARKAKSILEDDNPSQESEDSGRSHPQMFDTSAGSQFNQLDSYQRTDNLSVNKGPELDSSHQHIGGAIKSALEEGMTIVENRTANIIQETRKLQIRRKSGSFSARNQCADLSASSYLYADLNDHETQLKASRDVANAMAAKAKLLLRELKTVKADLAFAKERCAQLEGENKLLRESRDKGDTIEDDDLIRLQLETLLAEKGRLAHDNSIYARENRFLREIVEYHQLTMQDVVYVDEGIEEVQEVCPIQLPAHLFHSSPRQLSPILSRPGSSNNSKNSSPQFLNIEDPPEFFLKTGTFSPSSSSHAKRRPIAGSPTSSPKYETRAAETQPRSVPPSPKHETQEKTKTESRLPSIIIYEAQAETLAGSPQHAQSLTPVEIQQMSSPPSPKFTQEEFHIRSSSPSPKSRPETKAGSLQSSPKLKPIEIKARSHPTSPTYEPLVKIRARCSSPSPKYGTQAETQARSPSPSPKYQRWTEIRARCSTPSPKYSTLEETHHFQKMRNWQKCKKRVSDLFLNWHKQKPRQRIPQLHNMRHKRKPRL</sequence>
<keyword evidence="1" id="KW-0175">Coiled coil</keyword>
<accession>A0A5P1FLF6</accession>
<feature type="compositionally biased region" description="Basic and acidic residues" evidence="2">
    <location>
        <begin position="406"/>
        <end position="418"/>
    </location>
</feature>
<feature type="region of interest" description="Disordered" evidence="2">
    <location>
        <begin position="330"/>
        <end position="421"/>
    </location>
</feature>
<reference evidence="4" key="1">
    <citation type="journal article" date="2017" name="Nat. Commun.">
        <title>The asparagus genome sheds light on the origin and evolution of a young Y chromosome.</title>
        <authorList>
            <person name="Harkess A."/>
            <person name="Zhou J."/>
            <person name="Xu C."/>
            <person name="Bowers J.E."/>
            <person name="Van der Hulst R."/>
            <person name="Ayyampalayam S."/>
            <person name="Mercati F."/>
            <person name="Riccardi P."/>
            <person name="McKain M.R."/>
            <person name="Kakrana A."/>
            <person name="Tang H."/>
            <person name="Ray J."/>
            <person name="Groenendijk J."/>
            <person name="Arikit S."/>
            <person name="Mathioni S.M."/>
            <person name="Nakano M."/>
            <person name="Shan H."/>
            <person name="Telgmann-Rauber A."/>
            <person name="Kanno A."/>
            <person name="Yue Z."/>
            <person name="Chen H."/>
            <person name="Li W."/>
            <person name="Chen Y."/>
            <person name="Xu X."/>
            <person name="Zhang Y."/>
            <person name="Luo S."/>
            <person name="Chen H."/>
            <person name="Gao J."/>
            <person name="Mao Z."/>
            <person name="Pires J.C."/>
            <person name="Luo M."/>
            <person name="Kudrna D."/>
            <person name="Wing R.A."/>
            <person name="Meyers B.C."/>
            <person name="Yi K."/>
            <person name="Kong H."/>
            <person name="Lavrijsen P."/>
            <person name="Sunseri F."/>
            <person name="Falavigna A."/>
            <person name="Ye Y."/>
            <person name="Leebens-Mack J.H."/>
            <person name="Chen G."/>
        </authorList>
    </citation>
    <scope>NUCLEOTIDE SEQUENCE [LARGE SCALE GENOMIC DNA]</scope>
    <source>
        <strain evidence="4">cv. DH0086</strain>
    </source>
</reference>
<dbReference type="PANTHER" id="PTHR31016">
    <property type="entry name" value="OS04G0228100 PROTEIN"/>
    <property type="match status" value="1"/>
</dbReference>
<protein>
    <submittedName>
        <fullName evidence="3">Uncharacterized protein</fullName>
    </submittedName>
</protein>
<feature type="compositionally biased region" description="Basic residues" evidence="2">
    <location>
        <begin position="600"/>
        <end position="609"/>
    </location>
</feature>
<dbReference type="EMBL" id="CM007382">
    <property type="protein sequence ID" value="ONK78247.1"/>
    <property type="molecule type" value="Genomic_DNA"/>
</dbReference>
<evidence type="ECO:0000256" key="1">
    <source>
        <dbReference type="SAM" id="Coils"/>
    </source>
</evidence>
<feature type="region of interest" description="Disordered" evidence="2">
    <location>
        <begin position="448"/>
        <end position="541"/>
    </location>
</feature>
<feature type="compositionally biased region" description="Acidic residues" evidence="2">
    <location>
        <begin position="80"/>
        <end position="89"/>
    </location>
</feature>
<dbReference type="PANTHER" id="PTHR31016:SF12">
    <property type="entry name" value="OS05G0315200 PROTEIN"/>
    <property type="match status" value="1"/>
</dbReference>
<evidence type="ECO:0000313" key="3">
    <source>
        <dbReference type="EMBL" id="ONK78247.1"/>
    </source>
</evidence>
<proteinExistence type="predicted"/>
<name>A0A5P1FLF6_ASPOF</name>
<organism evidence="3 4">
    <name type="scientific">Asparagus officinalis</name>
    <name type="common">Garden asparagus</name>
    <dbReference type="NCBI Taxonomy" id="4686"/>
    <lineage>
        <taxon>Eukaryota</taxon>
        <taxon>Viridiplantae</taxon>
        <taxon>Streptophyta</taxon>
        <taxon>Embryophyta</taxon>
        <taxon>Tracheophyta</taxon>
        <taxon>Spermatophyta</taxon>
        <taxon>Magnoliopsida</taxon>
        <taxon>Liliopsida</taxon>
        <taxon>Asparagales</taxon>
        <taxon>Asparagaceae</taxon>
        <taxon>Asparagoideae</taxon>
        <taxon>Asparagus</taxon>
    </lineage>
</organism>
<evidence type="ECO:0000256" key="2">
    <source>
        <dbReference type="SAM" id="MobiDB-lite"/>
    </source>
</evidence>
<feature type="region of interest" description="Disordered" evidence="2">
    <location>
        <begin position="588"/>
        <end position="609"/>
    </location>
</feature>
<feature type="coiled-coil region" evidence="1">
    <location>
        <begin position="212"/>
        <end position="246"/>
    </location>
</feature>
<evidence type="ECO:0000313" key="4">
    <source>
        <dbReference type="Proteomes" id="UP000243459"/>
    </source>
</evidence>
<feature type="compositionally biased region" description="Low complexity" evidence="2">
    <location>
        <begin position="10"/>
        <end position="21"/>
    </location>
</feature>
<keyword evidence="4" id="KW-1185">Reference proteome</keyword>
<dbReference type="Proteomes" id="UP000243459">
    <property type="component" value="Chromosome 2"/>
</dbReference>
<gene>
    <name evidence="3" type="ORF">A4U43_C02F16190</name>
</gene>
<feature type="region of interest" description="Disordered" evidence="2">
    <location>
        <begin position="1"/>
        <end position="26"/>
    </location>
</feature>
<dbReference type="Gramene" id="ONK78247">
    <property type="protein sequence ID" value="ONK78247"/>
    <property type="gene ID" value="A4U43_C02F16190"/>
</dbReference>
<feature type="region of interest" description="Disordered" evidence="2">
    <location>
        <begin position="79"/>
        <end position="103"/>
    </location>
</feature>